<evidence type="ECO:0000313" key="3">
    <source>
        <dbReference type="EMBL" id="NOL42160.1"/>
    </source>
</evidence>
<dbReference type="Pfam" id="PF09359">
    <property type="entry name" value="VTC"/>
    <property type="match status" value="1"/>
</dbReference>
<dbReference type="SUPFAM" id="SSF55154">
    <property type="entry name" value="CYTH-like phosphatases"/>
    <property type="match status" value="1"/>
</dbReference>
<dbReference type="InterPro" id="IPR042267">
    <property type="entry name" value="VTC_sf"/>
</dbReference>
<keyword evidence="4" id="KW-1185">Reference proteome</keyword>
<dbReference type="EMBL" id="JACHKF010000001">
    <property type="protein sequence ID" value="MBB6564454.1"/>
    <property type="molecule type" value="Genomic_DNA"/>
</dbReference>
<name>A0A7Y4L0M9_9ACTN</name>
<dbReference type="InterPro" id="IPR018966">
    <property type="entry name" value="VTC_domain"/>
</dbReference>
<dbReference type="Proteomes" id="UP000553957">
    <property type="component" value="Unassembled WGS sequence"/>
</dbReference>
<evidence type="ECO:0000313" key="2">
    <source>
        <dbReference type="EMBL" id="MBB6564454.1"/>
    </source>
</evidence>
<organism evidence="3 4">
    <name type="scientific">Kribbella sandramycini</name>
    <dbReference type="NCBI Taxonomy" id="60450"/>
    <lineage>
        <taxon>Bacteria</taxon>
        <taxon>Bacillati</taxon>
        <taxon>Actinomycetota</taxon>
        <taxon>Actinomycetes</taxon>
        <taxon>Propionibacteriales</taxon>
        <taxon>Kribbellaceae</taxon>
        <taxon>Kribbella</taxon>
    </lineage>
</organism>
<evidence type="ECO:0000313" key="4">
    <source>
        <dbReference type="Proteomes" id="UP000534306"/>
    </source>
</evidence>
<comment type="caution">
    <text evidence="3">The sequence shown here is derived from an EMBL/GenBank/DDBJ whole genome shotgun (WGS) entry which is preliminary data.</text>
</comment>
<dbReference type="InterPro" id="IPR033469">
    <property type="entry name" value="CYTH-like_dom_sf"/>
</dbReference>
<sequence>MSTARTTAAMAGVLEALPTITLPEVLAEAALQVRVDRKYLLPLETFVELAARLQGTFAALRIDDQTAFRYESVYFDTAEHELYRQHLQRRRRRYKLRTRAYLDSGECSLELKLKGGRSETIKSRVGYPLADRGRLNPDAWNFVAERLHAEYGVRPEPGLAPALKTTYRRSTLVDPTGHARLTCDVDLRFTDARHSVQARPDVVLVESKTAGRAGVADQVLRELGARTIQVSKYCVAVALLNPRLRANPWHRTLQLFR</sequence>
<dbReference type="Gene3D" id="3.20.100.30">
    <property type="entry name" value="VTC, catalytic tunnel domain"/>
    <property type="match status" value="1"/>
</dbReference>
<evidence type="ECO:0000313" key="5">
    <source>
        <dbReference type="Proteomes" id="UP000553957"/>
    </source>
</evidence>
<dbReference type="GO" id="GO:0006799">
    <property type="term" value="P:polyphosphate biosynthetic process"/>
    <property type="evidence" value="ECO:0007669"/>
    <property type="project" value="UniProtKB-ARBA"/>
</dbReference>
<evidence type="ECO:0000259" key="1">
    <source>
        <dbReference type="Pfam" id="PF09359"/>
    </source>
</evidence>
<reference evidence="3 4" key="1">
    <citation type="submission" date="2020-05" db="EMBL/GenBank/DDBJ databases">
        <title>Genome sequence of Kribbella sandramycini ATCC 39419.</title>
        <authorList>
            <person name="Maclea K.S."/>
            <person name="Fair J.L."/>
        </authorList>
    </citation>
    <scope>NUCLEOTIDE SEQUENCE [LARGE SCALE GENOMIC DNA]</scope>
    <source>
        <strain evidence="3 4">ATCC 39419</strain>
    </source>
</reference>
<proteinExistence type="predicted"/>
<dbReference type="AlphaFoldDB" id="A0A7Y4L0M9"/>
<gene>
    <name evidence="2" type="ORF">HNR71_000091</name>
    <name evidence="3" type="ORF">HPO96_18095</name>
</gene>
<dbReference type="CDD" id="cd07750">
    <property type="entry name" value="PolyPPase_VTC_like"/>
    <property type="match status" value="1"/>
</dbReference>
<dbReference type="RefSeq" id="WP_171674675.1">
    <property type="nucleotide sequence ID" value="NZ_BAAAGT010000006.1"/>
</dbReference>
<feature type="domain" description="VTC" evidence="1">
    <location>
        <begin position="34"/>
        <end position="240"/>
    </location>
</feature>
<reference evidence="2 5" key="2">
    <citation type="submission" date="2020-08" db="EMBL/GenBank/DDBJ databases">
        <title>Sequencing the genomes of 1000 actinobacteria strains.</title>
        <authorList>
            <person name="Klenk H.-P."/>
        </authorList>
    </citation>
    <scope>NUCLEOTIDE SEQUENCE [LARGE SCALE GENOMIC DNA]</scope>
    <source>
        <strain evidence="2 5">DSM 15626</strain>
    </source>
</reference>
<accession>A0A7Y4L0M9</accession>
<protein>
    <submittedName>
        <fullName evidence="3">Polyphosphate polymerase domain-containing protein</fullName>
    </submittedName>
</protein>
<dbReference type="Proteomes" id="UP000534306">
    <property type="component" value="Unassembled WGS sequence"/>
</dbReference>
<dbReference type="EMBL" id="JABJRC010000004">
    <property type="protein sequence ID" value="NOL42160.1"/>
    <property type="molecule type" value="Genomic_DNA"/>
</dbReference>